<organism evidence="1 2">
    <name type="scientific">Gossypium stocksii</name>
    <dbReference type="NCBI Taxonomy" id="47602"/>
    <lineage>
        <taxon>Eukaryota</taxon>
        <taxon>Viridiplantae</taxon>
        <taxon>Streptophyta</taxon>
        <taxon>Embryophyta</taxon>
        <taxon>Tracheophyta</taxon>
        <taxon>Spermatophyta</taxon>
        <taxon>Magnoliopsida</taxon>
        <taxon>eudicotyledons</taxon>
        <taxon>Gunneridae</taxon>
        <taxon>Pentapetalae</taxon>
        <taxon>rosids</taxon>
        <taxon>malvids</taxon>
        <taxon>Malvales</taxon>
        <taxon>Malvaceae</taxon>
        <taxon>Malvoideae</taxon>
        <taxon>Gossypium</taxon>
    </lineage>
</organism>
<dbReference type="AlphaFoldDB" id="A0A9D3UGQ6"/>
<evidence type="ECO:0000313" key="1">
    <source>
        <dbReference type="EMBL" id="KAH1040113.1"/>
    </source>
</evidence>
<comment type="caution">
    <text evidence="1">The sequence shown here is derived from an EMBL/GenBank/DDBJ whole genome shotgun (WGS) entry which is preliminary data.</text>
</comment>
<sequence>MASVASTEPDWKCPGVVLRDQDDRLVWGLSGHGAAIWDPRLAEIYAIHKL</sequence>
<name>A0A9D3UGQ6_9ROSI</name>
<gene>
    <name evidence="1" type="ORF">J1N35_041856</name>
</gene>
<dbReference type="EMBL" id="JAIQCV010000012">
    <property type="protein sequence ID" value="KAH1040113.1"/>
    <property type="molecule type" value="Genomic_DNA"/>
</dbReference>
<protein>
    <submittedName>
        <fullName evidence="1">Uncharacterized protein</fullName>
    </submittedName>
</protein>
<dbReference type="Proteomes" id="UP000828251">
    <property type="component" value="Unassembled WGS sequence"/>
</dbReference>
<evidence type="ECO:0000313" key="2">
    <source>
        <dbReference type="Proteomes" id="UP000828251"/>
    </source>
</evidence>
<proteinExistence type="predicted"/>
<accession>A0A9D3UGQ6</accession>
<reference evidence="1 2" key="1">
    <citation type="journal article" date="2021" name="Plant Biotechnol. J.">
        <title>Multi-omics assisted identification of the key and species-specific regulatory components of drought-tolerant mechanisms in Gossypium stocksii.</title>
        <authorList>
            <person name="Yu D."/>
            <person name="Ke L."/>
            <person name="Zhang D."/>
            <person name="Wu Y."/>
            <person name="Sun Y."/>
            <person name="Mei J."/>
            <person name="Sun J."/>
            <person name="Sun Y."/>
        </authorList>
    </citation>
    <scope>NUCLEOTIDE SEQUENCE [LARGE SCALE GENOMIC DNA]</scope>
    <source>
        <strain evidence="2">cv. E1</strain>
        <tissue evidence="1">Leaf</tissue>
    </source>
</reference>
<keyword evidence="2" id="KW-1185">Reference proteome</keyword>